<reference evidence="1" key="1">
    <citation type="submission" date="2014-09" db="EMBL/GenBank/DDBJ databases">
        <authorList>
            <person name="Magalhaes I.L.F."/>
            <person name="Oliveira U."/>
            <person name="Santos F.R."/>
            <person name="Vidigal T.H.D.A."/>
            <person name="Brescovit A.D."/>
            <person name="Santos A.J."/>
        </authorList>
    </citation>
    <scope>NUCLEOTIDE SEQUENCE</scope>
    <source>
        <tissue evidence="1">Shoot tissue taken approximately 20 cm above the soil surface</tissue>
    </source>
</reference>
<protein>
    <submittedName>
        <fullName evidence="1">Uncharacterized protein</fullName>
    </submittedName>
</protein>
<reference evidence="1" key="2">
    <citation type="journal article" date="2015" name="Data Brief">
        <title>Shoot transcriptome of the giant reed, Arundo donax.</title>
        <authorList>
            <person name="Barrero R.A."/>
            <person name="Guerrero F.D."/>
            <person name="Moolhuijzen P."/>
            <person name="Goolsby J.A."/>
            <person name="Tidwell J."/>
            <person name="Bellgard S.E."/>
            <person name="Bellgard M.I."/>
        </authorList>
    </citation>
    <scope>NUCLEOTIDE SEQUENCE</scope>
    <source>
        <tissue evidence="1">Shoot tissue taken approximately 20 cm above the soil surface</tissue>
    </source>
</reference>
<evidence type="ECO:0000313" key="1">
    <source>
        <dbReference type="EMBL" id="JAD69339.1"/>
    </source>
</evidence>
<organism evidence="1">
    <name type="scientific">Arundo donax</name>
    <name type="common">Giant reed</name>
    <name type="synonym">Donax arundinaceus</name>
    <dbReference type="NCBI Taxonomy" id="35708"/>
    <lineage>
        <taxon>Eukaryota</taxon>
        <taxon>Viridiplantae</taxon>
        <taxon>Streptophyta</taxon>
        <taxon>Embryophyta</taxon>
        <taxon>Tracheophyta</taxon>
        <taxon>Spermatophyta</taxon>
        <taxon>Magnoliopsida</taxon>
        <taxon>Liliopsida</taxon>
        <taxon>Poales</taxon>
        <taxon>Poaceae</taxon>
        <taxon>PACMAD clade</taxon>
        <taxon>Arundinoideae</taxon>
        <taxon>Arundineae</taxon>
        <taxon>Arundo</taxon>
    </lineage>
</organism>
<proteinExistence type="predicted"/>
<dbReference type="AlphaFoldDB" id="A0A0A9BZ56"/>
<dbReference type="EMBL" id="GBRH01228556">
    <property type="protein sequence ID" value="JAD69339.1"/>
    <property type="molecule type" value="Transcribed_RNA"/>
</dbReference>
<accession>A0A0A9BZ56</accession>
<sequence length="43" mass="4653">MNASFYLPSGSIPDSCILQLISRSMSPVLPNICREVIAIVSTK</sequence>
<name>A0A0A9BZ56_ARUDO</name>